<evidence type="ECO:0008006" key="3">
    <source>
        <dbReference type="Google" id="ProtNLM"/>
    </source>
</evidence>
<dbReference type="GO" id="GO:0016757">
    <property type="term" value="F:glycosyltransferase activity"/>
    <property type="evidence" value="ECO:0007669"/>
    <property type="project" value="TreeGrafter"/>
</dbReference>
<dbReference type="PANTHER" id="PTHR21015:SF22">
    <property type="entry name" value="GLYCOSYLTRANSFERASE"/>
    <property type="match status" value="1"/>
</dbReference>
<sequence length="357" mass="40015">MMDKSSKIKIIYGVSGEGSGHAIRSREVIRHLVKHGHEVQVVTYGRGKDLLGSEFPVTEVFGLHFNYQHNAVRYLPTIWRNLISAPKAVDSLKLMADLFQSFCPAVVCTDFEPLTSLTAMRFGVPVVAIGNIHHVLFRRAKVPWRYRHDWLVARAVIRLIVPRADHYVVTTLADEPVKKSYVHIVPPIVRPSILSAKPSVGGCILVYDSFKNEKLPAILRKTKQSYHIYGHGQGGPDGNLDFRAFGEQEFLDDLLNCRAIIGTGGFTLISESLVLKKPYLAIPIAGQFEQIDNALELERLGYGKMLRLAQANGVAEFLNNLDVFEERLETYRHPGNDRAMALIESLVNELANVKVIH</sequence>
<dbReference type="Gene3D" id="3.40.50.2000">
    <property type="entry name" value="Glycogen Phosphorylase B"/>
    <property type="match status" value="2"/>
</dbReference>
<dbReference type="SUPFAM" id="SSF53756">
    <property type="entry name" value="UDP-Glycosyltransferase/glycogen phosphorylase"/>
    <property type="match status" value="1"/>
</dbReference>
<accession>A0A1F7VBK3</accession>
<protein>
    <recommendedName>
        <fullName evidence="3">Glycosyl transferase family 28 C-terminal domain-containing protein</fullName>
    </recommendedName>
</protein>
<dbReference type="Pfam" id="PF13528">
    <property type="entry name" value="Glyco_trans_1_3"/>
    <property type="match status" value="1"/>
</dbReference>
<dbReference type="Proteomes" id="UP000178723">
    <property type="component" value="Unassembled WGS sequence"/>
</dbReference>
<gene>
    <name evidence="1" type="ORF">A3I40_02085</name>
</gene>
<reference evidence="1 2" key="1">
    <citation type="journal article" date="2016" name="Nat. Commun.">
        <title>Thousands of microbial genomes shed light on interconnected biogeochemical processes in an aquifer system.</title>
        <authorList>
            <person name="Anantharaman K."/>
            <person name="Brown C.T."/>
            <person name="Hug L.A."/>
            <person name="Sharon I."/>
            <person name="Castelle C.J."/>
            <person name="Probst A.J."/>
            <person name="Thomas B.C."/>
            <person name="Singh A."/>
            <person name="Wilkins M.J."/>
            <person name="Karaoz U."/>
            <person name="Brodie E.L."/>
            <person name="Williams K.H."/>
            <person name="Hubbard S.S."/>
            <person name="Banfield J.F."/>
        </authorList>
    </citation>
    <scope>NUCLEOTIDE SEQUENCE [LARGE SCALE GENOMIC DNA]</scope>
</reference>
<evidence type="ECO:0000313" key="2">
    <source>
        <dbReference type="Proteomes" id="UP000178723"/>
    </source>
</evidence>
<comment type="caution">
    <text evidence="1">The sequence shown here is derived from an EMBL/GenBank/DDBJ whole genome shotgun (WGS) entry which is preliminary data.</text>
</comment>
<organism evidence="1 2">
    <name type="scientific">Candidatus Uhrbacteria bacterium RIFCSPLOWO2_02_FULL_48_12</name>
    <dbReference type="NCBI Taxonomy" id="1802407"/>
    <lineage>
        <taxon>Bacteria</taxon>
        <taxon>Candidatus Uhriibacteriota</taxon>
    </lineage>
</organism>
<dbReference type="EMBL" id="MGEP01000016">
    <property type="protein sequence ID" value="OGL87374.1"/>
    <property type="molecule type" value="Genomic_DNA"/>
</dbReference>
<evidence type="ECO:0000313" key="1">
    <source>
        <dbReference type="EMBL" id="OGL87374.1"/>
    </source>
</evidence>
<dbReference type="AlphaFoldDB" id="A0A1F7VBK3"/>
<dbReference type="STRING" id="1802407.A3I40_02085"/>
<dbReference type="PANTHER" id="PTHR21015">
    <property type="entry name" value="UDP-N-ACETYLGLUCOSAMINE--N-ACETYLMURAMYL-(PENTAPEPTIDE) PYROPHOSPHORYL-UNDECAPRENOL N-ACETYLGLUCOSAMINE TRANSFERASE 1"/>
    <property type="match status" value="1"/>
</dbReference>
<name>A0A1F7VBK3_9BACT</name>
<proteinExistence type="predicted"/>